<organism evidence="1 2">
    <name type="scientific">Algoriphagus oliviformis</name>
    <dbReference type="NCBI Taxonomy" id="2811231"/>
    <lineage>
        <taxon>Bacteria</taxon>
        <taxon>Pseudomonadati</taxon>
        <taxon>Bacteroidota</taxon>
        <taxon>Cytophagia</taxon>
        <taxon>Cytophagales</taxon>
        <taxon>Cyclobacteriaceae</taxon>
        <taxon>Algoriphagus</taxon>
    </lineage>
</organism>
<protein>
    <recommendedName>
        <fullName evidence="3">Lipocalin-like domain-containing protein</fullName>
    </recommendedName>
</protein>
<dbReference type="Proteomes" id="UP000664317">
    <property type="component" value="Unassembled WGS sequence"/>
</dbReference>
<keyword evidence="2" id="KW-1185">Reference proteome</keyword>
<name>A0ABS3BYA1_9BACT</name>
<dbReference type="RefSeq" id="WP_206576644.1">
    <property type="nucleotide sequence ID" value="NZ_JAFKCT010000001.1"/>
</dbReference>
<dbReference type="PROSITE" id="PS51257">
    <property type="entry name" value="PROKAR_LIPOPROTEIN"/>
    <property type="match status" value="1"/>
</dbReference>
<proteinExistence type="predicted"/>
<evidence type="ECO:0000313" key="1">
    <source>
        <dbReference type="EMBL" id="MBN7809848.1"/>
    </source>
</evidence>
<reference evidence="1 2" key="1">
    <citation type="submission" date="2021-03" db="EMBL/GenBank/DDBJ databases">
        <title>novel species isolated from a fishpond in China.</title>
        <authorList>
            <person name="Lu H."/>
            <person name="Cai Z."/>
        </authorList>
    </citation>
    <scope>NUCLEOTIDE SEQUENCE [LARGE SCALE GENOMIC DNA]</scope>
    <source>
        <strain evidence="1 2">H41</strain>
    </source>
</reference>
<sequence length="142" mass="16601">MKRTLCILFLSLVFFSCKETETPDILEMPQEWHLIGYKGGWIPQEDITPIEDSTYHYRLEADGSFVKTIGQYQLAGTYNFEDFEGKTYVTLNFDETSIQLDAEKNLIHYCGQDYEYFTVKDAKTIAGNWSECDGPNLYFERR</sequence>
<dbReference type="EMBL" id="JAFKCT010000001">
    <property type="protein sequence ID" value="MBN7809848.1"/>
    <property type="molecule type" value="Genomic_DNA"/>
</dbReference>
<accession>A0ABS3BYA1</accession>
<evidence type="ECO:0008006" key="3">
    <source>
        <dbReference type="Google" id="ProtNLM"/>
    </source>
</evidence>
<gene>
    <name evidence="1" type="ORF">J0A68_02710</name>
</gene>
<comment type="caution">
    <text evidence="1">The sequence shown here is derived from an EMBL/GenBank/DDBJ whole genome shotgun (WGS) entry which is preliminary data.</text>
</comment>
<evidence type="ECO:0000313" key="2">
    <source>
        <dbReference type="Proteomes" id="UP000664317"/>
    </source>
</evidence>